<keyword evidence="5 7" id="KW-0472">Membrane</keyword>
<feature type="transmembrane region" description="Helical" evidence="7">
    <location>
        <begin position="186"/>
        <end position="210"/>
    </location>
</feature>
<dbReference type="EMBL" id="ML211598">
    <property type="protein sequence ID" value="TFK81482.1"/>
    <property type="molecule type" value="Genomic_DNA"/>
</dbReference>
<feature type="transmembrane region" description="Helical" evidence="7">
    <location>
        <begin position="355"/>
        <end position="376"/>
    </location>
</feature>
<dbReference type="GO" id="GO:0016020">
    <property type="term" value="C:membrane"/>
    <property type="evidence" value="ECO:0007669"/>
    <property type="project" value="UniProtKB-SubCell"/>
</dbReference>
<dbReference type="InterPro" id="IPR013057">
    <property type="entry name" value="AA_transpt_TM"/>
</dbReference>
<evidence type="ECO:0000256" key="5">
    <source>
        <dbReference type="ARBA" id="ARBA00023136"/>
    </source>
</evidence>
<feature type="transmembrane region" description="Helical" evidence="7">
    <location>
        <begin position="79"/>
        <end position="104"/>
    </location>
</feature>
<evidence type="ECO:0000313" key="10">
    <source>
        <dbReference type="Proteomes" id="UP000308197"/>
    </source>
</evidence>
<comment type="similarity">
    <text evidence="2">Belongs to the amino acid/polyamine transporter 2 family.</text>
</comment>
<evidence type="ECO:0000259" key="8">
    <source>
        <dbReference type="Pfam" id="PF01490"/>
    </source>
</evidence>
<dbReference type="GO" id="GO:0015179">
    <property type="term" value="F:L-amino acid transmembrane transporter activity"/>
    <property type="evidence" value="ECO:0007669"/>
    <property type="project" value="TreeGrafter"/>
</dbReference>
<evidence type="ECO:0000256" key="6">
    <source>
        <dbReference type="SAM" id="MobiDB-lite"/>
    </source>
</evidence>
<sequence length="467" mass="51418">MSMAATDKLDEHKQRTVSDASSFAESDLESVGVQIKLEEGHAIKYRTCSWQKTAALLFSEYICLAIMSFPWSFSVLGLVPGIIVTISVAASVQYTSLILWRFCLKHPEIRDVCDIGRMLFGGSELAYNVTSVFFILNNTFIQALHCLVGAKILNTLTNSAACTVAFSAISACICFVISLPRPLSQLSWLGTFSAVTMGLAVLLAIVFAGIQDHPFGYIPGEEPLMTIIPVKGTTYVAGMSAFLNITYTFVGQITLPSFIAEMKNPKDFPKALWAVTIAEVVIFTLAGALMYHFIGNQYMTAPAFGSLQDPYKKIAFAFAIPTIIFLGALYASVTGRFIFFRIFKAGSTHRHENTVLGWAVWVAILAATWVVAFIIAEVIPFFSDMLSLMSSLFDGWFGFIFWGMAYLTLYPGAERWAGRWRSAETILNYLIIVFGYYVLVAGTYTSVQSIIIDYTGQEVFSCASNGV</sequence>
<feature type="transmembrane region" description="Helical" evidence="7">
    <location>
        <begin position="314"/>
        <end position="343"/>
    </location>
</feature>
<keyword evidence="3 7" id="KW-0812">Transmembrane</keyword>
<feature type="region of interest" description="Disordered" evidence="6">
    <location>
        <begin position="1"/>
        <end position="21"/>
    </location>
</feature>
<accession>A0A5C3NWP4</accession>
<keyword evidence="4 7" id="KW-1133">Transmembrane helix</keyword>
<feature type="transmembrane region" description="Helical" evidence="7">
    <location>
        <begin position="271"/>
        <end position="294"/>
    </location>
</feature>
<feature type="transmembrane region" description="Helical" evidence="7">
    <location>
        <begin position="156"/>
        <end position="179"/>
    </location>
</feature>
<evidence type="ECO:0000256" key="1">
    <source>
        <dbReference type="ARBA" id="ARBA00004141"/>
    </source>
</evidence>
<evidence type="ECO:0000313" key="9">
    <source>
        <dbReference type="EMBL" id="TFK81482.1"/>
    </source>
</evidence>
<dbReference type="Pfam" id="PF01490">
    <property type="entry name" value="Aa_trans"/>
    <property type="match status" value="1"/>
</dbReference>
<organism evidence="9 10">
    <name type="scientific">Polyporus arcularius HHB13444</name>
    <dbReference type="NCBI Taxonomy" id="1314778"/>
    <lineage>
        <taxon>Eukaryota</taxon>
        <taxon>Fungi</taxon>
        <taxon>Dikarya</taxon>
        <taxon>Basidiomycota</taxon>
        <taxon>Agaricomycotina</taxon>
        <taxon>Agaricomycetes</taxon>
        <taxon>Polyporales</taxon>
        <taxon>Polyporaceae</taxon>
        <taxon>Polyporus</taxon>
    </lineage>
</organism>
<gene>
    <name evidence="9" type="ORF">K466DRAFT_557856</name>
</gene>
<name>A0A5C3NWP4_9APHY</name>
<evidence type="ECO:0000256" key="4">
    <source>
        <dbReference type="ARBA" id="ARBA00022989"/>
    </source>
</evidence>
<dbReference type="PANTHER" id="PTHR22950">
    <property type="entry name" value="AMINO ACID TRANSPORTER"/>
    <property type="match status" value="1"/>
</dbReference>
<evidence type="ECO:0000256" key="3">
    <source>
        <dbReference type="ARBA" id="ARBA00022692"/>
    </source>
</evidence>
<dbReference type="PANTHER" id="PTHR22950:SF20">
    <property type="entry name" value="AMINO ACID TRANSPORTER (EUROFUNG)"/>
    <property type="match status" value="1"/>
</dbReference>
<reference evidence="9 10" key="1">
    <citation type="journal article" date="2019" name="Nat. Ecol. Evol.">
        <title>Megaphylogeny resolves global patterns of mushroom evolution.</title>
        <authorList>
            <person name="Varga T."/>
            <person name="Krizsan K."/>
            <person name="Foldi C."/>
            <person name="Dima B."/>
            <person name="Sanchez-Garcia M."/>
            <person name="Sanchez-Ramirez S."/>
            <person name="Szollosi G.J."/>
            <person name="Szarkandi J.G."/>
            <person name="Papp V."/>
            <person name="Albert L."/>
            <person name="Andreopoulos W."/>
            <person name="Angelini C."/>
            <person name="Antonin V."/>
            <person name="Barry K.W."/>
            <person name="Bougher N.L."/>
            <person name="Buchanan P."/>
            <person name="Buyck B."/>
            <person name="Bense V."/>
            <person name="Catcheside P."/>
            <person name="Chovatia M."/>
            <person name="Cooper J."/>
            <person name="Damon W."/>
            <person name="Desjardin D."/>
            <person name="Finy P."/>
            <person name="Geml J."/>
            <person name="Haridas S."/>
            <person name="Hughes K."/>
            <person name="Justo A."/>
            <person name="Karasinski D."/>
            <person name="Kautmanova I."/>
            <person name="Kiss B."/>
            <person name="Kocsube S."/>
            <person name="Kotiranta H."/>
            <person name="LaButti K.M."/>
            <person name="Lechner B.E."/>
            <person name="Liimatainen K."/>
            <person name="Lipzen A."/>
            <person name="Lukacs Z."/>
            <person name="Mihaltcheva S."/>
            <person name="Morgado L.N."/>
            <person name="Niskanen T."/>
            <person name="Noordeloos M.E."/>
            <person name="Ohm R.A."/>
            <person name="Ortiz-Santana B."/>
            <person name="Ovrebo C."/>
            <person name="Racz N."/>
            <person name="Riley R."/>
            <person name="Savchenko A."/>
            <person name="Shiryaev A."/>
            <person name="Soop K."/>
            <person name="Spirin V."/>
            <person name="Szebenyi C."/>
            <person name="Tomsovsky M."/>
            <person name="Tulloss R.E."/>
            <person name="Uehling J."/>
            <person name="Grigoriev I.V."/>
            <person name="Vagvolgyi C."/>
            <person name="Papp T."/>
            <person name="Martin F.M."/>
            <person name="Miettinen O."/>
            <person name="Hibbett D.S."/>
            <person name="Nagy L.G."/>
        </authorList>
    </citation>
    <scope>NUCLEOTIDE SEQUENCE [LARGE SCALE GENOMIC DNA]</scope>
    <source>
        <strain evidence="9 10">HHB13444</strain>
    </source>
</reference>
<comment type="subcellular location">
    <subcellularLocation>
        <location evidence="1">Membrane</location>
        <topology evidence="1">Multi-pass membrane protein</topology>
    </subcellularLocation>
</comment>
<dbReference type="Proteomes" id="UP000308197">
    <property type="component" value="Unassembled WGS sequence"/>
</dbReference>
<dbReference type="FunFam" id="1.20.1740.10:FF:000039">
    <property type="entry name" value="Neutral amino acid transporter (Eurofung)"/>
    <property type="match status" value="1"/>
</dbReference>
<dbReference type="AlphaFoldDB" id="A0A5C3NWP4"/>
<proteinExistence type="inferred from homology"/>
<evidence type="ECO:0000256" key="7">
    <source>
        <dbReference type="SAM" id="Phobius"/>
    </source>
</evidence>
<evidence type="ECO:0000256" key="2">
    <source>
        <dbReference type="ARBA" id="ARBA00008066"/>
    </source>
</evidence>
<feature type="domain" description="Amino acid transporter transmembrane" evidence="8">
    <location>
        <begin position="47"/>
        <end position="447"/>
    </location>
</feature>
<feature type="transmembrane region" description="Helical" evidence="7">
    <location>
        <begin position="425"/>
        <end position="444"/>
    </location>
</feature>
<keyword evidence="10" id="KW-1185">Reference proteome</keyword>
<feature type="transmembrane region" description="Helical" evidence="7">
    <location>
        <begin position="125"/>
        <end position="144"/>
    </location>
</feature>
<feature type="transmembrane region" description="Helical" evidence="7">
    <location>
        <begin position="230"/>
        <end position="250"/>
    </location>
</feature>
<dbReference type="STRING" id="1314778.A0A5C3NWP4"/>
<dbReference type="InParanoid" id="A0A5C3NWP4"/>
<protein>
    <recommendedName>
        <fullName evidence="8">Amino acid transporter transmembrane domain-containing protein</fullName>
    </recommendedName>
</protein>
<feature type="transmembrane region" description="Helical" evidence="7">
    <location>
        <begin position="54"/>
        <end position="73"/>
    </location>
</feature>
<feature type="compositionally biased region" description="Basic and acidic residues" evidence="6">
    <location>
        <begin position="7"/>
        <end position="16"/>
    </location>
</feature>
<feature type="transmembrane region" description="Helical" evidence="7">
    <location>
        <begin position="396"/>
        <end position="413"/>
    </location>
</feature>